<evidence type="ECO:0000313" key="2">
    <source>
        <dbReference type="EMBL" id="BAC94703.1"/>
    </source>
</evidence>
<dbReference type="InterPro" id="IPR037523">
    <property type="entry name" value="VOC_core"/>
</dbReference>
<dbReference type="HOGENOM" id="CLU_141550_0_0_6"/>
<accession>Q7MK70</accession>
<sequence>MFTSQWFRFGGWRCSPLNAALCGRREFMNPAAVLVHVPDVEKGLDWYQKAFPEATHVYHSDFDFTALDLNGFSIEIVQADEKVGSGKNGTVLYWSVNNLSKSLAYLEALGAKLYRGPMEIENGLSMCQVEDPFGNLIGLRGKAT</sequence>
<dbReference type="PROSITE" id="PS51819">
    <property type="entry name" value="VOC"/>
    <property type="match status" value="1"/>
</dbReference>
<dbReference type="Gene3D" id="3.10.180.10">
    <property type="entry name" value="2,3-Dihydroxybiphenyl 1,2-Dioxygenase, domain 1"/>
    <property type="match status" value="1"/>
</dbReference>
<organism evidence="2 3">
    <name type="scientific">Vibrio vulnificus (strain YJ016)</name>
    <dbReference type="NCBI Taxonomy" id="196600"/>
    <lineage>
        <taxon>Bacteria</taxon>
        <taxon>Pseudomonadati</taxon>
        <taxon>Pseudomonadota</taxon>
        <taxon>Gammaproteobacteria</taxon>
        <taxon>Vibrionales</taxon>
        <taxon>Vibrionaceae</taxon>
        <taxon>Vibrio</taxon>
    </lineage>
</organism>
<dbReference type="SUPFAM" id="SSF54593">
    <property type="entry name" value="Glyoxalase/Bleomycin resistance protein/Dihydroxybiphenyl dioxygenase"/>
    <property type="match status" value="1"/>
</dbReference>
<gene>
    <name evidence="2" type="ordered locus">VV1939</name>
</gene>
<dbReference type="EMBL" id="BA000037">
    <property type="protein sequence ID" value="BAC94703.1"/>
    <property type="molecule type" value="Genomic_DNA"/>
</dbReference>
<name>Q7MK70_VIBVY</name>
<dbReference type="Proteomes" id="UP000002675">
    <property type="component" value="Chromosome I"/>
</dbReference>
<dbReference type="AlphaFoldDB" id="Q7MK70"/>
<feature type="domain" description="VOC" evidence="1">
    <location>
        <begin position="29"/>
        <end position="142"/>
    </location>
</feature>
<dbReference type="InterPro" id="IPR029068">
    <property type="entry name" value="Glyas_Bleomycin-R_OHBP_Dase"/>
</dbReference>
<reference evidence="2 3" key="1">
    <citation type="journal article" date="2003" name="Genome Res.">
        <title>Comparative genome analysis of Vibrio vulnificus, a marine pathogen.</title>
        <authorList>
            <person name="Chen C.Y."/>
            <person name="Wu K.M."/>
            <person name="Chang Y.C."/>
            <person name="Chang C.H."/>
            <person name="Tsai H.C."/>
            <person name="Liao T.L."/>
            <person name="Liu Y.M."/>
            <person name="Chen H.J."/>
            <person name="Shen A.B."/>
            <person name="Li J.C."/>
            <person name="Su T.L."/>
            <person name="Shao C.P."/>
            <person name="Lee C.T."/>
            <person name="Hor L.I."/>
            <person name="Tsai S.F."/>
        </authorList>
    </citation>
    <scope>NUCLEOTIDE SEQUENCE [LARGE SCALE GENOMIC DNA]</scope>
    <source>
        <strain evidence="2 3">YJ016</strain>
    </source>
</reference>
<protein>
    <recommendedName>
        <fullName evidence="1">VOC domain-containing protein</fullName>
    </recommendedName>
</protein>
<dbReference type="KEGG" id="vvy:VV1939"/>
<proteinExistence type="predicted"/>
<evidence type="ECO:0000259" key="1">
    <source>
        <dbReference type="PROSITE" id="PS51819"/>
    </source>
</evidence>
<evidence type="ECO:0000313" key="3">
    <source>
        <dbReference type="Proteomes" id="UP000002675"/>
    </source>
</evidence>
<dbReference type="Pfam" id="PF00903">
    <property type="entry name" value="Glyoxalase"/>
    <property type="match status" value="1"/>
</dbReference>
<dbReference type="InterPro" id="IPR004360">
    <property type="entry name" value="Glyas_Fos-R_dOase_dom"/>
</dbReference>
<dbReference type="CDD" id="cd16362">
    <property type="entry name" value="TflA"/>
    <property type="match status" value="1"/>
</dbReference>